<keyword evidence="1" id="KW-0812">Transmembrane</keyword>
<gene>
    <name evidence="2" type="ORF">RFI_04986</name>
</gene>
<name>X6P1W8_RETFI</name>
<reference evidence="2 3" key="1">
    <citation type="journal article" date="2013" name="Curr. Biol.">
        <title>The Genome of the Foraminiferan Reticulomyxa filosa.</title>
        <authorList>
            <person name="Glockner G."/>
            <person name="Hulsmann N."/>
            <person name="Schleicher M."/>
            <person name="Noegel A.A."/>
            <person name="Eichinger L."/>
            <person name="Gallinger C."/>
            <person name="Pawlowski J."/>
            <person name="Sierra R."/>
            <person name="Euteneuer U."/>
            <person name="Pillet L."/>
            <person name="Moustafa A."/>
            <person name="Platzer M."/>
            <person name="Groth M."/>
            <person name="Szafranski K."/>
            <person name="Schliwa M."/>
        </authorList>
    </citation>
    <scope>NUCLEOTIDE SEQUENCE [LARGE SCALE GENOMIC DNA]</scope>
</reference>
<dbReference type="AlphaFoldDB" id="X6P1W8"/>
<proteinExistence type="predicted"/>
<organism evidence="2 3">
    <name type="scientific">Reticulomyxa filosa</name>
    <dbReference type="NCBI Taxonomy" id="46433"/>
    <lineage>
        <taxon>Eukaryota</taxon>
        <taxon>Sar</taxon>
        <taxon>Rhizaria</taxon>
        <taxon>Retaria</taxon>
        <taxon>Foraminifera</taxon>
        <taxon>Monothalamids</taxon>
        <taxon>Reticulomyxidae</taxon>
        <taxon>Reticulomyxa</taxon>
    </lineage>
</organism>
<keyword evidence="1" id="KW-1133">Transmembrane helix</keyword>
<protein>
    <recommendedName>
        <fullName evidence="4">Kelch motif family protein</fullName>
    </recommendedName>
</protein>
<comment type="caution">
    <text evidence="2">The sequence shown here is derived from an EMBL/GenBank/DDBJ whole genome shotgun (WGS) entry which is preliminary data.</text>
</comment>
<evidence type="ECO:0000313" key="2">
    <source>
        <dbReference type="EMBL" id="ETO32133.1"/>
    </source>
</evidence>
<dbReference type="InterPro" id="IPR015915">
    <property type="entry name" value="Kelch-typ_b-propeller"/>
</dbReference>
<dbReference type="SUPFAM" id="SSF50965">
    <property type="entry name" value="Galactose oxidase, central domain"/>
    <property type="match status" value="1"/>
</dbReference>
<dbReference type="Gene3D" id="2.120.10.80">
    <property type="entry name" value="Kelch-type beta propeller"/>
    <property type="match status" value="2"/>
</dbReference>
<keyword evidence="1" id="KW-0472">Membrane</keyword>
<dbReference type="EMBL" id="ASPP01004466">
    <property type="protein sequence ID" value="ETO32133.1"/>
    <property type="molecule type" value="Genomic_DNA"/>
</dbReference>
<accession>X6P1W8</accession>
<dbReference type="Proteomes" id="UP000023152">
    <property type="component" value="Unassembled WGS sequence"/>
</dbReference>
<evidence type="ECO:0008006" key="4">
    <source>
        <dbReference type="Google" id="ProtNLM"/>
    </source>
</evidence>
<dbReference type="InterPro" id="IPR006652">
    <property type="entry name" value="Kelch_1"/>
</dbReference>
<dbReference type="Pfam" id="PF01344">
    <property type="entry name" value="Kelch_1"/>
    <property type="match status" value="1"/>
</dbReference>
<sequence>MPRLPFFFFLKKNYNISNMGNQTTIQKPPEHLITNFQALKELPSSLDQTQCVIHKHEILICGGQFKRACYSYHILKDEYKFICEYSPNIELKGHCVVKLTGSNGKYSNQITLLSFGGWDKHSLMMNYVSVWSKISTLRKPKNSNEWIPLVGSCIFSQIIGIGNDYGGVRAVIGGRSNHLLFITHYPNNISVFDLNTFQFIKNDTLPTNNFITYHCFVSNSENGQGQEIMKTNEEKNKQNYQMLLFCFNTGLSIEYDEDNNIFQFYKLSVCDDIAPFYKYAYVCINDVIFFFGGWNGKFNDKRIISKSVYKYSIRENKWMIFQDVLPSLLYNCTAILNEEDNDIHIIGGVDSRTEPISTHIKTKVSQWNPSWLMIVIHYWTRILKIKLGWIDELDKLVINYIINAKHFVNLLHLNMFILNISEFCMIYFAFFYVNSTKNCLLKVLKQSLHDIKIKFFLKAILQDHYTVGYKEN</sequence>
<evidence type="ECO:0000313" key="3">
    <source>
        <dbReference type="Proteomes" id="UP000023152"/>
    </source>
</evidence>
<dbReference type="InterPro" id="IPR011043">
    <property type="entry name" value="Gal_Oxase/kelch_b-propeller"/>
</dbReference>
<feature type="transmembrane region" description="Helical" evidence="1">
    <location>
        <begin position="410"/>
        <end position="433"/>
    </location>
</feature>
<evidence type="ECO:0000256" key="1">
    <source>
        <dbReference type="SAM" id="Phobius"/>
    </source>
</evidence>
<keyword evidence="3" id="KW-1185">Reference proteome</keyword>